<protein>
    <submittedName>
        <fullName evidence="2">Uncharacterized protein</fullName>
    </submittedName>
</protein>
<dbReference type="AlphaFoldDB" id="D5AC74"/>
<accession>D5AC74</accession>
<sequence>MQGKKGRGAVEYPCVRWAEVDREIKAIPNNSTGVDFTNALAEAKDERNGNQGSPKYPADVNCIGAGEGETEENESPFGAKSINQPHFEYNGWRNQGRVKEHR</sequence>
<evidence type="ECO:0000313" key="2">
    <source>
        <dbReference type="EMBL" id="ADE77143.1"/>
    </source>
</evidence>
<feature type="region of interest" description="Disordered" evidence="1">
    <location>
        <begin position="43"/>
        <end position="102"/>
    </location>
</feature>
<evidence type="ECO:0000256" key="1">
    <source>
        <dbReference type="SAM" id="MobiDB-lite"/>
    </source>
</evidence>
<dbReference type="EMBL" id="BT123847">
    <property type="protein sequence ID" value="ADE77143.1"/>
    <property type="molecule type" value="mRNA"/>
</dbReference>
<organism evidence="2">
    <name type="scientific">Picea sitchensis</name>
    <name type="common">Sitka spruce</name>
    <name type="synonym">Pinus sitchensis</name>
    <dbReference type="NCBI Taxonomy" id="3332"/>
    <lineage>
        <taxon>Eukaryota</taxon>
        <taxon>Viridiplantae</taxon>
        <taxon>Streptophyta</taxon>
        <taxon>Embryophyta</taxon>
        <taxon>Tracheophyta</taxon>
        <taxon>Spermatophyta</taxon>
        <taxon>Pinopsida</taxon>
        <taxon>Pinidae</taxon>
        <taxon>Conifers I</taxon>
        <taxon>Pinales</taxon>
        <taxon>Pinaceae</taxon>
        <taxon>Picea</taxon>
    </lineage>
</organism>
<reference evidence="2" key="1">
    <citation type="submission" date="2010-04" db="EMBL/GenBank/DDBJ databases">
        <authorList>
            <person name="Reid K.E."/>
            <person name="Liao N."/>
            <person name="Chan S."/>
            <person name="Docking R."/>
            <person name="Taylor G."/>
            <person name="Moore R."/>
            <person name="Mayo M."/>
            <person name="Munro S."/>
            <person name="King J."/>
            <person name="Yanchuk A."/>
            <person name="Holt R."/>
            <person name="Jones S."/>
            <person name="Marra M."/>
            <person name="Ritland C.E."/>
            <person name="Ritland K."/>
            <person name="Bohlmann J."/>
        </authorList>
    </citation>
    <scope>NUCLEOTIDE SEQUENCE</scope>
    <source>
        <tissue evidence="2">Bud</tissue>
    </source>
</reference>
<proteinExistence type="evidence at transcript level"/>
<name>D5AC74_PICSI</name>